<name>A0A0E9WBD2_ANGAN</name>
<accession>A0A0E9WBD2</accession>
<reference evidence="1" key="2">
    <citation type="journal article" date="2015" name="Fish Shellfish Immunol.">
        <title>Early steps in the European eel (Anguilla anguilla)-Vibrio vulnificus interaction in the gills: Role of the RtxA13 toxin.</title>
        <authorList>
            <person name="Callol A."/>
            <person name="Pajuelo D."/>
            <person name="Ebbesson L."/>
            <person name="Teles M."/>
            <person name="MacKenzie S."/>
            <person name="Amaro C."/>
        </authorList>
    </citation>
    <scope>NUCLEOTIDE SEQUENCE</scope>
</reference>
<organism evidence="1">
    <name type="scientific">Anguilla anguilla</name>
    <name type="common">European freshwater eel</name>
    <name type="synonym">Muraena anguilla</name>
    <dbReference type="NCBI Taxonomy" id="7936"/>
    <lineage>
        <taxon>Eukaryota</taxon>
        <taxon>Metazoa</taxon>
        <taxon>Chordata</taxon>
        <taxon>Craniata</taxon>
        <taxon>Vertebrata</taxon>
        <taxon>Euteleostomi</taxon>
        <taxon>Actinopterygii</taxon>
        <taxon>Neopterygii</taxon>
        <taxon>Teleostei</taxon>
        <taxon>Anguilliformes</taxon>
        <taxon>Anguillidae</taxon>
        <taxon>Anguilla</taxon>
    </lineage>
</organism>
<sequence>MYGPTETHAIDGTIMAERWRTILSVFPESRTENRLLAVSYTNLSSKRTT</sequence>
<dbReference type="AlphaFoldDB" id="A0A0E9WBD2"/>
<proteinExistence type="predicted"/>
<protein>
    <submittedName>
        <fullName evidence="1">Uncharacterized protein</fullName>
    </submittedName>
</protein>
<evidence type="ECO:0000313" key="1">
    <source>
        <dbReference type="EMBL" id="JAH87611.1"/>
    </source>
</evidence>
<dbReference type="EMBL" id="GBXM01020966">
    <property type="protein sequence ID" value="JAH87611.1"/>
    <property type="molecule type" value="Transcribed_RNA"/>
</dbReference>
<reference evidence="1" key="1">
    <citation type="submission" date="2014-11" db="EMBL/GenBank/DDBJ databases">
        <authorList>
            <person name="Amaro Gonzalez C."/>
        </authorList>
    </citation>
    <scope>NUCLEOTIDE SEQUENCE</scope>
</reference>